<comment type="caution">
    <text evidence="11">The sequence shown here is derived from an EMBL/GenBank/DDBJ whole genome shotgun (WGS) entry which is preliminary data.</text>
</comment>
<evidence type="ECO:0000256" key="1">
    <source>
        <dbReference type="ARBA" id="ARBA00004323"/>
    </source>
</evidence>
<dbReference type="InterPro" id="IPR000407">
    <property type="entry name" value="GDA1_CD39_NTPase"/>
</dbReference>
<comment type="similarity">
    <text evidence="2 8">Belongs to the GDA1/CD39 NTPase family.</text>
</comment>
<dbReference type="GO" id="GO:0006487">
    <property type="term" value="P:protein N-linked glycosylation"/>
    <property type="evidence" value="ECO:0007669"/>
    <property type="project" value="TreeGrafter"/>
</dbReference>
<name>A0AAN7YUP8_9PEZI</name>
<organism evidence="11 12">
    <name type="scientific">Meristemomyces frigidus</name>
    <dbReference type="NCBI Taxonomy" id="1508187"/>
    <lineage>
        <taxon>Eukaryota</taxon>
        <taxon>Fungi</taxon>
        <taxon>Dikarya</taxon>
        <taxon>Ascomycota</taxon>
        <taxon>Pezizomycotina</taxon>
        <taxon>Dothideomycetes</taxon>
        <taxon>Dothideomycetidae</taxon>
        <taxon>Mycosphaerellales</taxon>
        <taxon>Teratosphaeriaceae</taxon>
        <taxon>Meristemomyces</taxon>
    </lineage>
</organism>
<dbReference type="GO" id="GO:0045134">
    <property type="term" value="F:UDP phosphatase activity"/>
    <property type="evidence" value="ECO:0007669"/>
    <property type="project" value="TreeGrafter"/>
</dbReference>
<evidence type="ECO:0000256" key="8">
    <source>
        <dbReference type="RuleBase" id="RU003833"/>
    </source>
</evidence>
<evidence type="ECO:0000313" key="11">
    <source>
        <dbReference type="EMBL" id="KAK5119021.1"/>
    </source>
</evidence>
<dbReference type="GO" id="GO:0004382">
    <property type="term" value="F:GDP phosphatase activity"/>
    <property type="evidence" value="ECO:0007669"/>
    <property type="project" value="UniProtKB-EC"/>
</dbReference>
<keyword evidence="3 8" id="KW-0378">Hydrolase</keyword>
<feature type="compositionally biased region" description="Polar residues" evidence="9">
    <location>
        <begin position="43"/>
        <end position="55"/>
    </location>
</feature>
<reference evidence="11" key="1">
    <citation type="submission" date="2023-08" db="EMBL/GenBank/DDBJ databases">
        <title>Black Yeasts Isolated from many extreme environments.</title>
        <authorList>
            <person name="Coleine C."/>
            <person name="Stajich J.E."/>
            <person name="Selbmann L."/>
        </authorList>
    </citation>
    <scope>NUCLEOTIDE SEQUENCE</scope>
    <source>
        <strain evidence="11">CCFEE 5401</strain>
    </source>
</reference>
<protein>
    <recommendedName>
        <fullName evidence="5">guanosine-diphosphatase</fullName>
        <ecNumber evidence="5">3.6.1.42</ecNumber>
    </recommendedName>
</protein>
<dbReference type="Pfam" id="PF01150">
    <property type="entry name" value="GDA1_CD39"/>
    <property type="match status" value="1"/>
</dbReference>
<dbReference type="GO" id="GO:0005524">
    <property type="term" value="F:ATP binding"/>
    <property type="evidence" value="ECO:0007669"/>
    <property type="project" value="UniProtKB-KW"/>
</dbReference>
<evidence type="ECO:0000256" key="5">
    <source>
        <dbReference type="ARBA" id="ARBA00038903"/>
    </source>
</evidence>
<dbReference type="GO" id="GO:0017111">
    <property type="term" value="F:ribonucleoside triphosphate phosphatase activity"/>
    <property type="evidence" value="ECO:0007669"/>
    <property type="project" value="TreeGrafter"/>
</dbReference>
<dbReference type="CDD" id="cd24040">
    <property type="entry name" value="ASKHA_NBD_GDA1"/>
    <property type="match status" value="1"/>
</dbReference>
<keyword evidence="7" id="KW-0067">ATP-binding</keyword>
<dbReference type="EC" id="3.6.1.42" evidence="5"/>
<comment type="subcellular location">
    <subcellularLocation>
        <location evidence="1">Golgi apparatus membrane</location>
        <topology evidence="1">Single-pass type II membrane protein</topology>
    </subcellularLocation>
</comment>
<gene>
    <name evidence="11" type="primary">GDA1</name>
    <name evidence="11" type="ORF">LTR62_000232</name>
</gene>
<dbReference type="PANTHER" id="PTHR11782:SF83">
    <property type="entry name" value="GUANOSINE-DIPHOSPHATASE"/>
    <property type="match status" value="1"/>
</dbReference>
<evidence type="ECO:0000256" key="4">
    <source>
        <dbReference type="ARBA" id="ARBA00037742"/>
    </source>
</evidence>
<evidence type="ECO:0000256" key="2">
    <source>
        <dbReference type="ARBA" id="ARBA00009283"/>
    </source>
</evidence>
<dbReference type="Proteomes" id="UP001310890">
    <property type="component" value="Unassembled WGS sequence"/>
</dbReference>
<comment type="function">
    <text evidence="4">After transfer of sugars to endogenous macromolecular acceptors, the enzyme converts nucleoside diphosphates to nucleoside monophosphates which in turn exit the Golgi lumen in a coupled antiporter reaction, allowing entry of additional nucleotide sugar from the cytosol.</text>
</comment>
<evidence type="ECO:0000256" key="10">
    <source>
        <dbReference type="SAM" id="Phobius"/>
    </source>
</evidence>
<keyword evidence="10" id="KW-0812">Transmembrane</keyword>
<sequence length="578" mass="63269">MPSDVDSPSSKPSSWSYTGFTSSRPRRRSSAPLPKREGDPHRQSANHGSSLTQSMSERVRATWMNQGQRARYIKTGCLIAFVILVLYYVVPSGYIPTANNVPSVGKVGTENTASDPSVATTRCSRSYSKDKPLIQYALMIDAGSTGSRIHVYRFNNCGPTPELEDEVFKMTEKKEKGSGLSSYKGDAEGAAKSLDVLMDVAVSSVPEKLQSCTPVAVKATAGLRKLGPEMSDAILKAVRQRLETVYPFPVVSEANHGVEVMDGKDEGVYAWITTNYLLGKIGGPDKTPTAAVFDLGGGSTQIVFQPTFKTATDGGMPEKMQEGDHKYSLKFGGREFELYQHSYLGYGLMEARDNLHRVVVQGMYENHASSGRKAWLSEPIANPCLIPGTYREVVVPLEENHPLGKVVTVNMTGPSTGSASPAQCRALAEKTLKKEADCKLAPCAFNGVHQPSLEKTFAREDVYLFSYFYDRTAPLGMPESFTLRELKDLTARVCTGGDAWKVFESIPGAMEELTDRPETCLDLNFMLALLLSGYEMPIDREVRIAKKIKGNELGWCLGASLPLLSQESGWSCRVKQIS</sequence>
<feature type="binding site" evidence="7">
    <location>
        <begin position="297"/>
        <end position="301"/>
    </location>
    <ligand>
        <name>ATP</name>
        <dbReference type="ChEBI" id="CHEBI:30616"/>
    </ligand>
</feature>
<feature type="region of interest" description="Disordered" evidence="9">
    <location>
        <begin position="1"/>
        <end position="55"/>
    </location>
</feature>
<dbReference type="PANTHER" id="PTHR11782">
    <property type="entry name" value="ADENOSINE/GUANOSINE DIPHOSPHATASE"/>
    <property type="match status" value="1"/>
</dbReference>
<accession>A0AAN7YUP8</accession>
<evidence type="ECO:0000256" key="6">
    <source>
        <dbReference type="PIRSR" id="PIRSR600407-1"/>
    </source>
</evidence>
<feature type="compositionally biased region" description="Low complexity" evidence="9">
    <location>
        <begin position="1"/>
        <end position="16"/>
    </location>
</feature>
<feature type="active site" description="Proton acceptor" evidence="6">
    <location>
        <position position="266"/>
    </location>
</feature>
<evidence type="ECO:0000256" key="7">
    <source>
        <dbReference type="PIRSR" id="PIRSR600407-2"/>
    </source>
</evidence>
<evidence type="ECO:0000313" key="12">
    <source>
        <dbReference type="Proteomes" id="UP001310890"/>
    </source>
</evidence>
<evidence type="ECO:0000256" key="3">
    <source>
        <dbReference type="ARBA" id="ARBA00022801"/>
    </source>
</evidence>
<dbReference type="AlphaFoldDB" id="A0AAN7YUP8"/>
<keyword evidence="10" id="KW-0472">Membrane</keyword>
<evidence type="ECO:0000256" key="9">
    <source>
        <dbReference type="SAM" id="MobiDB-lite"/>
    </source>
</evidence>
<keyword evidence="7" id="KW-0547">Nucleotide-binding</keyword>
<keyword evidence="10" id="KW-1133">Transmembrane helix</keyword>
<dbReference type="PROSITE" id="PS01238">
    <property type="entry name" value="GDA1_CD39_NTPASE"/>
    <property type="match status" value="1"/>
</dbReference>
<dbReference type="EMBL" id="JAVRRL010000001">
    <property type="protein sequence ID" value="KAK5119021.1"/>
    <property type="molecule type" value="Genomic_DNA"/>
</dbReference>
<dbReference type="GO" id="GO:0000139">
    <property type="term" value="C:Golgi membrane"/>
    <property type="evidence" value="ECO:0007669"/>
    <property type="project" value="UniProtKB-SubCell"/>
</dbReference>
<feature type="transmembrane region" description="Helical" evidence="10">
    <location>
        <begin position="72"/>
        <end position="90"/>
    </location>
</feature>
<dbReference type="Gene3D" id="3.30.420.40">
    <property type="match status" value="1"/>
</dbReference>
<proteinExistence type="inferred from homology"/>
<dbReference type="GO" id="GO:0009134">
    <property type="term" value="P:nucleoside diphosphate catabolic process"/>
    <property type="evidence" value="ECO:0007669"/>
    <property type="project" value="TreeGrafter"/>
</dbReference>
<dbReference type="Gene3D" id="3.30.420.150">
    <property type="entry name" value="Exopolyphosphatase. Domain 2"/>
    <property type="match status" value="1"/>
</dbReference>